<keyword evidence="1 4" id="KW-0808">Transferase</keyword>
<dbReference type="OrthoDB" id="273614at2"/>
<accession>A0A517XTR4</accession>
<dbReference type="SUPFAM" id="SSF55729">
    <property type="entry name" value="Acyl-CoA N-acyltransferases (Nat)"/>
    <property type="match status" value="1"/>
</dbReference>
<reference evidence="4 5" key="1">
    <citation type="submission" date="2019-02" db="EMBL/GenBank/DDBJ databases">
        <title>Deep-cultivation of Planctomycetes and their phenomic and genomic characterization uncovers novel biology.</title>
        <authorList>
            <person name="Wiegand S."/>
            <person name="Jogler M."/>
            <person name="Boedeker C."/>
            <person name="Pinto D."/>
            <person name="Vollmers J."/>
            <person name="Rivas-Marin E."/>
            <person name="Kohn T."/>
            <person name="Peeters S.H."/>
            <person name="Heuer A."/>
            <person name="Rast P."/>
            <person name="Oberbeckmann S."/>
            <person name="Bunk B."/>
            <person name="Jeske O."/>
            <person name="Meyerdierks A."/>
            <person name="Storesund J.E."/>
            <person name="Kallscheuer N."/>
            <person name="Luecker S."/>
            <person name="Lage O.M."/>
            <person name="Pohl T."/>
            <person name="Merkel B.J."/>
            <person name="Hornburger P."/>
            <person name="Mueller R.-W."/>
            <person name="Bruemmer F."/>
            <person name="Labrenz M."/>
            <person name="Spormann A.M."/>
            <person name="Op den Camp H."/>
            <person name="Overmann J."/>
            <person name="Amann R."/>
            <person name="Jetten M.S.M."/>
            <person name="Mascher T."/>
            <person name="Medema M.H."/>
            <person name="Devos D.P."/>
            <person name="Kaster A.-K."/>
            <person name="Ovreas L."/>
            <person name="Rohde M."/>
            <person name="Galperin M.Y."/>
            <person name="Jogler C."/>
        </authorList>
    </citation>
    <scope>NUCLEOTIDE SEQUENCE [LARGE SCALE GENOMIC DNA]</scope>
    <source>
        <strain evidence="4 5">ETA_A1</strain>
    </source>
</reference>
<dbReference type="Proteomes" id="UP000319576">
    <property type="component" value="Chromosome"/>
</dbReference>
<evidence type="ECO:0000256" key="2">
    <source>
        <dbReference type="ARBA" id="ARBA00023315"/>
    </source>
</evidence>
<dbReference type="RefSeq" id="WP_145239260.1">
    <property type="nucleotide sequence ID" value="NZ_CP036273.1"/>
</dbReference>
<dbReference type="PANTHER" id="PTHR43420">
    <property type="entry name" value="ACETYLTRANSFERASE"/>
    <property type="match status" value="1"/>
</dbReference>
<protein>
    <submittedName>
        <fullName evidence="4">Putative acetyltransferase</fullName>
    </submittedName>
</protein>
<evidence type="ECO:0000313" key="5">
    <source>
        <dbReference type="Proteomes" id="UP000319576"/>
    </source>
</evidence>
<dbReference type="KEGG" id="uli:ETAA1_28640"/>
<dbReference type="CDD" id="cd04301">
    <property type="entry name" value="NAT_SF"/>
    <property type="match status" value="1"/>
</dbReference>
<keyword evidence="5" id="KW-1185">Reference proteome</keyword>
<evidence type="ECO:0000256" key="1">
    <source>
        <dbReference type="ARBA" id="ARBA00022679"/>
    </source>
</evidence>
<dbReference type="EMBL" id="CP036273">
    <property type="protein sequence ID" value="QDU20901.1"/>
    <property type="molecule type" value="Genomic_DNA"/>
</dbReference>
<dbReference type="Pfam" id="PF00583">
    <property type="entry name" value="Acetyltransf_1"/>
    <property type="match status" value="1"/>
</dbReference>
<dbReference type="PROSITE" id="PS51186">
    <property type="entry name" value="GNAT"/>
    <property type="match status" value="1"/>
</dbReference>
<name>A0A517XTR4_9BACT</name>
<sequence>MRRIEYYKRYRMELDLRRPPTGAADESGHILRATLPAGCHWLPWHDSLLGTHAEVKALSFLDELDTAVFPCLGSLAGCHDLMTAIRTRPGFCPQATWLVGTTPDHAALARGCVGTIQGLIDDAGHGGVQNIGVLPELRGRGIGRALLLKALAGFAAVGVKRVFLEVTALNEPAVRMYRSIGFRCTRTTYRGVPAAEVRAGI</sequence>
<dbReference type="Gene3D" id="3.40.630.30">
    <property type="match status" value="1"/>
</dbReference>
<feature type="domain" description="N-acetyltransferase" evidence="3">
    <location>
        <begin position="48"/>
        <end position="201"/>
    </location>
</feature>
<dbReference type="AlphaFoldDB" id="A0A517XTR4"/>
<evidence type="ECO:0000259" key="3">
    <source>
        <dbReference type="PROSITE" id="PS51186"/>
    </source>
</evidence>
<dbReference type="InterPro" id="IPR000182">
    <property type="entry name" value="GNAT_dom"/>
</dbReference>
<gene>
    <name evidence="4" type="ORF">ETAA1_28640</name>
</gene>
<dbReference type="GO" id="GO:0016747">
    <property type="term" value="F:acyltransferase activity, transferring groups other than amino-acyl groups"/>
    <property type="evidence" value="ECO:0007669"/>
    <property type="project" value="InterPro"/>
</dbReference>
<organism evidence="4 5">
    <name type="scientific">Urbifossiella limnaea</name>
    <dbReference type="NCBI Taxonomy" id="2528023"/>
    <lineage>
        <taxon>Bacteria</taxon>
        <taxon>Pseudomonadati</taxon>
        <taxon>Planctomycetota</taxon>
        <taxon>Planctomycetia</taxon>
        <taxon>Gemmatales</taxon>
        <taxon>Gemmataceae</taxon>
        <taxon>Urbifossiella</taxon>
    </lineage>
</organism>
<proteinExistence type="predicted"/>
<keyword evidence="2" id="KW-0012">Acyltransferase</keyword>
<dbReference type="InterPro" id="IPR016181">
    <property type="entry name" value="Acyl_CoA_acyltransferase"/>
</dbReference>
<dbReference type="PANTHER" id="PTHR43420:SF44">
    <property type="entry name" value="ACETYLTRANSFERASE YPEA"/>
    <property type="match status" value="1"/>
</dbReference>
<evidence type="ECO:0000313" key="4">
    <source>
        <dbReference type="EMBL" id="QDU20901.1"/>
    </source>
</evidence>
<dbReference type="InterPro" id="IPR050680">
    <property type="entry name" value="YpeA/RimI_acetyltransf"/>
</dbReference>